<name>A0ABU8C053_9RHOB</name>
<dbReference type="EC" id="4.1.2.21" evidence="6"/>
<protein>
    <submittedName>
        <fullName evidence="6">2-dehydro-3-deoxy-6-phosphogalactonate aldolase</fullName>
        <ecNumber evidence="6">4.1.2.21</ecNumber>
    </submittedName>
</protein>
<dbReference type="SUPFAM" id="SSF51569">
    <property type="entry name" value="Aldolase"/>
    <property type="match status" value="1"/>
</dbReference>
<evidence type="ECO:0000256" key="1">
    <source>
        <dbReference type="ARBA" id="ARBA00004761"/>
    </source>
</evidence>
<dbReference type="Gene3D" id="3.20.20.70">
    <property type="entry name" value="Aldolase class I"/>
    <property type="match status" value="1"/>
</dbReference>
<evidence type="ECO:0000313" key="7">
    <source>
        <dbReference type="Proteomes" id="UP001431963"/>
    </source>
</evidence>
<keyword evidence="7" id="KW-1185">Reference proteome</keyword>
<gene>
    <name evidence="6" type="ORF">V6590_19475</name>
</gene>
<reference evidence="6" key="1">
    <citation type="submission" date="2024-02" db="EMBL/GenBank/DDBJ databases">
        <title>Genome sequences of strain Gemmobacter sp. JM10B15.</title>
        <authorList>
            <person name="Zhang M."/>
        </authorList>
    </citation>
    <scope>NUCLEOTIDE SEQUENCE</scope>
    <source>
        <strain evidence="6">JM10B15</strain>
    </source>
</reference>
<dbReference type="CDD" id="cd00452">
    <property type="entry name" value="KDPG_aldolase"/>
    <property type="match status" value="1"/>
</dbReference>
<organism evidence="6 7">
    <name type="scientific">Gemmobacter denitrificans</name>
    <dbReference type="NCBI Taxonomy" id="3123040"/>
    <lineage>
        <taxon>Bacteria</taxon>
        <taxon>Pseudomonadati</taxon>
        <taxon>Pseudomonadota</taxon>
        <taxon>Alphaproteobacteria</taxon>
        <taxon>Rhodobacterales</taxon>
        <taxon>Paracoccaceae</taxon>
        <taxon>Gemmobacter</taxon>
    </lineage>
</organism>
<comment type="similarity">
    <text evidence="2">Belongs to the KHG/KDPG aldolase family.</text>
</comment>
<evidence type="ECO:0000256" key="2">
    <source>
        <dbReference type="ARBA" id="ARBA00006906"/>
    </source>
</evidence>
<comment type="subunit">
    <text evidence="3">Homotrimer.</text>
</comment>
<dbReference type="EMBL" id="JBALHR010000021">
    <property type="protein sequence ID" value="MEH7830337.1"/>
    <property type="molecule type" value="Genomic_DNA"/>
</dbReference>
<evidence type="ECO:0000256" key="4">
    <source>
        <dbReference type="ARBA" id="ARBA00023239"/>
    </source>
</evidence>
<dbReference type="Proteomes" id="UP001431963">
    <property type="component" value="Unassembled WGS sequence"/>
</dbReference>
<keyword evidence="5" id="KW-0119">Carbohydrate metabolism</keyword>
<dbReference type="Pfam" id="PF01081">
    <property type="entry name" value="Aldolase"/>
    <property type="match status" value="1"/>
</dbReference>
<comment type="pathway">
    <text evidence="1">Carbohydrate acid metabolism.</text>
</comment>
<accession>A0ABU8C053</accession>
<dbReference type="InterPro" id="IPR013785">
    <property type="entry name" value="Aldolase_TIM"/>
</dbReference>
<proteinExistence type="inferred from homology"/>
<evidence type="ECO:0000256" key="5">
    <source>
        <dbReference type="ARBA" id="ARBA00023277"/>
    </source>
</evidence>
<comment type="caution">
    <text evidence="6">The sequence shown here is derived from an EMBL/GenBank/DDBJ whole genome shotgun (WGS) entry which is preliminary data.</text>
</comment>
<evidence type="ECO:0000256" key="3">
    <source>
        <dbReference type="ARBA" id="ARBA00011233"/>
    </source>
</evidence>
<dbReference type="PANTHER" id="PTHR30246">
    <property type="entry name" value="2-KETO-3-DEOXY-6-PHOSPHOGLUCONATE ALDOLASE"/>
    <property type="match status" value="1"/>
</dbReference>
<dbReference type="RefSeq" id="WP_335425379.1">
    <property type="nucleotide sequence ID" value="NZ_JBALHR010000021.1"/>
</dbReference>
<evidence type="ECO:0000313" key="6">
    <source>
        <dbReference type="EMBL" id="MEH7830337.1"/>
    </source>
</evidence>
<dbReference type="InterPro" id="IPR000887">
    <property type="entry name" value="Aldlse_KDPG_KHG"/>
</dbReference>
<dbReference type="GO" id="GO:0008674">
    <property type="term" value="F:2-dehydro-3-deoxy-6-phosphogalactonate aldolase activity"/>
    <property type="evidence" value="ECO:0007669"/>
    <property type="project" value="UniProtKB-EC"/>
</dbReference>
<keyword evidence="4 6" id="KW-0456">Lyase</keyword>
<dbReference type="NCBIfam" id="NF006600">
    <property type="entry name" value="PRK09140.1"/>
    <property type="match status" value="1"/>
</dbReference>
<sequence>MTRSIIAILRGITPAEALPVAEALIEAGISSIEVPLNSPAPLQSVAALARSLGDRALIGAGTVLTAEQVRAVADAGGRLIVSPNMDPEVIAQSRHLGLDSWPGVMTPTEAFAALKAGATGLKLFPGNLLGPEGLRALRAVLPTGTRVYAVGGAGLANLGDWLRAGADGFGIGTALYTPGLSAAEVGQRARALVAAYDMACDTAQQETGPRPL</sequence>
<dbReference type="PANTHER" id="PTHR30246:SF1">
    <property type="entry name" value="2-DEHYDRO-3-DEOXY-6-PHOSPHOGALACTONATE ALDOLASE-RELATED"/>
    <property type="match status" value="1"/>
</dbReference>